<sequence length="266" mass="30656">MTNRNRQEHSDVPASKTRGNNSGVDRNINHFLQSLGDTLIDFTALEVNTIVVDHISGHKFIAWEAYRDIYPISPGYLEQQGIHESLRDRYLELRTSLEREYRGLLNDPTSELHDPTVYEQDNSSFTHDFERTPTRLPNPLDLKSPETIVAIQRLLGNCRFLRGLRKLAELKAALDDRNQTVLRLVSQQPDQVEMIQRMIATDTICAQTVIQLDGDVINRYDQSLFHHPQKEVILQIHREGVIASERQWRGLLEFIIGLIKATLHKS</sequence>
<gene>
    <name evidence="2" type="ORF">MC7420_1036</name>
</gene>
<reference evidence="2 3" key="1">
    <citation type="submission" date="2008-07" db="EMBL/GenBank/DDBJ databases">
        <authorList>
            <person name="Tandeau de Marsac N."/>
            <person name="Ferriera S."/>
            <person name="Johnson J."/>
            <person name="Kravitz S."/>
            <person name="Beeson K."/>
            <person name="Sutton G."/>
            <person name="Rogers Y.-H."/>
            <person name="Friedman R."/>
            <person name="Frazier M."/>
            <person name="Venter J.C."/>
        </authorList>
    </citation>
    <scope>NUCLEOTIDE SEQUENCE [LARGE SCALE GENOMIC DNA]</scope>
    <source>
        <strain evidence="2 3">PCC 7420</strain>
    </source>
</reference>
<dbReference type="EMBL" id="DS989865">
    <property type="protein sequence ID" value="EDX72367.1"/>
    <property type="molecule type" value="Genomic_DNA"/>
</dbReference>
<dbReference type="eggNOG" id="ENOG502ZBJW">
    <property type="taxonomic scope" value="Bacteria"/>
</dbReference>
<dbReference type="Proteomes" id="UP000003835">
    <property type="component" value="Unassembled WGS sequence"/>
</dbReference>
<keyword evidence="3" id="KW-1185">Reference proteome</keyword>
<feature type="compositionally biased region" description="Basic and acidic residues" evidence="1">
    <location>
        <begin position="1"/>
        <end position="11"/>
    </location>
</feature>
<organism evidence="2 3">
    <name type="scientific">Coleofasciculus chthonoplastes PCC 7420</name>
    <dbReference type="NCBI Taxonomy" id="118168"/>
    <lineage>
        <taxon>Bacteria</taxon>
        <taxon>Bacillati</taxon>
        <taxon>Cyanobacteriota</taxon>
        <taxon>Cyanophyceae</taxon>
        <taxon>Coleofasciculales</taxon>
        <taxon>Coleofasciculaceae</taxon>
        <taxon>Coleofasciculus</taxon>
    </lineage>
</organism>
<dbReference type="STRING" id="118168.MC7420_1036"/>
<dbReference type="RefSeq" id="WP_006104643.1">
    <property type="nucleotide sequence ID" value="NZ_DS989865.1"/>
</dbReference>
<protein>
    <submittedName>
        <fullName evidence="2">Uncharacterized protein</fullName>
    </submittedName>
</protein>
<name>B4W0F5_9CYAN</name>
<evidence type="ECO:0000313" key="3">
    <source>
        <dbReference type="Proteomes" id="UP000003835"/>
    </source>
</evidence>
<dbReference type="OrthoDB" id="570769at2"/>
<accession>B4W0F5</accession>
<evidence type="ECO:0000313" key="2">
    <source>
        <dbReference type="EMBL" id="EDX72367.1"/>
    </source>
</evidence>
<evidence type="ECO:0000256" key="1">
    <source>
        <dbReference type="SAM" id="MobiDB-lite"/>
    </source>
</evidence>
<dbReference type="AlphaFoldDB" id="B4W0F5"/>
<proteinExistence type="predicted"/>
<feature type="region of interest" description="Disordered" evidence="1">
    <location>
        <begin position="1"/>
        <end position="23"/>
    </location>
</feature>
<dbReference type="HOGENOM" id="CLU_1064419_0_0_3"/>